<feature type="region of interest" description="Disordered" evidence="1">
    <location>
        <begin position="128"/>
        <end position="148"/>
    </location>
</feature>
<dbReference type="AlphaFoldDB" id="A0A165JY92"/>
<feature type="compositionally biased region" description="Basic residues" evidence="1">
    <location>
        <begin position="138"/>
        <end position="148"/>
    </location>
</feature>
<accession>A0A165JY92</accession>
<proteinExistence type="predicted"/>
<name>A0A165JY92_9BASI</name>
<dbReference type="Proteomes" id="UP000076842">
    <property type="component" value="Unassembled WGS sequence"/>
</dbReference>
<reference evidence="2 3" key="1">
    <citation type="journal article" date="2016" name="Mol. Biol. Evol.">
        <title>Comparative Genomics of Early-Diverging Mushroom-Forming Fungi Provides Insights into the Origins of Lignocellulose Decay Capabilities.</title>
        <authorList>
            <person name="Nagy L.G."/>
            <person name="Riley R."/>
            <person name="Tritt A."/>
            <person name="Adam C."/>
            <person name="Daum C."/>
            <person name="Floudas D."/>
            <person name="Sun H."/>
            <person name="Yadav J.S."/>
            <person name="Pangilinan J."/>
            <person name="Larsson K.H."/>
            <person name="Matsuura K."/>
            <person name="Barry K."/>
            <person name="Labutti K."/>
            <person name="Kuo R."/>
            <person name="Ohm R.A."/>
            <person name="Bhattacharya S.S."/>
            <person name="Shirouzu T."/>
            <person name="Yoshinaga Y."/>
            <person name="Martin F.M."/>
            <person name="Grigoriev I.V."/>
            <person name="Hibbett D.S."/>
        </authorList>
    </citation>
    <scope>NUCLEOTIDE SEQUENCE [LARGE SCALE GENOMIC DNA]</scope>
    <source>
        <strain evidence="2 3">HHB12733</strain>
    </source>
</reference>
<dbReference type="EMBL" id="KV423916">
    <property type="protein sequence ID" value="KZT62427.1"/>
    <property type="molecule type" value="Genomic_DNA"/>
</dbReference>
<evidence type="ECO:0000256" key="1">
    <source>
        <dbReference type="SAM" id="MobiDB-lite"/>
    </source>
</evidence>
<evidence type="ECO:0000313" key="3">
    <source>
        <dbReference type="Proteomes" id="UP000076842"/>
    </source>
</evidence>
<protein>
    <submittedName>
        <fullName evidence="2">Uncharacterized protein</fullName>
    </submittedName>
</protein>
<organism evidence="2 3">
    <name type="scientific">Calocera cornea HHB12733</name>
    <dbReference type="NCBI Taxonomy" id="1353952"/>
    <lineage>
        <taxon>Eukaryota</taxon>
        <taxon>Fungi</taxon>
        <taxon>Dikarya</taxon>
        <taxon>Basidiomycota</taxon>
        <taxon>Agaricomycotina</taxon>
        <taxon>Dacrymycetes</taxon>
        <taxon>Dacrymycetales</taxon>
        <taxon>Dacrymycetaceae</taxon>
        <taxon>Calocera</taxon>
    </lineage>
</organism>
<gene>
    <name evidence="2" type="ORF">CALCODRAFT_202710</name>
</gene>
<dbReference type="InParanoid" id="A0A165JY92"/>
<evidence type="ECO:0000313" key="2">
    <source>
        <dbReference type="EMBL" id="KZT62427.1"/>
    </source>
</evidence>
<keyword evidence="3" id="KW-1185">Reference proteome</keyword>
<sequence>MKHERSAAGLRAVDVPAGCHSMGIKGARCRDHDYDRVGTGEGAVHHADDADDTAPPSPPPFAALPLRMRYIAHRFASSHGKRAIFALACNVTCPVWQARLRRAASRNPRSARRNGRRANLHQRVLARQRTSEAQLPRTHQRGHNHQRHLRLYRATDAGADAQLGLHASPKPILSRI</sequence>
<feature type="region of interest" description="Disordered" evidence="1">
    <location>
        <begin position="40"/>
        <end position="60"/>
    </location>
</feature>